<dbReference type="SMR" id="A0A444XYD8"/>
<reference evidence="8 9" key="1">
    <citation type="submission" date="2019-01" db="EMBL/GenBank/DDBJ databases">
        <title>Sequencing of cultivated peanut Arachis hypogaea provides insights into genome evolution and oil improvement.</title>
        <authorList>
            <person name="Chen X."/>
        </authorList>
    </citation>
    <scope>NUCLEOTIDE SEQUENCE [LARGE SCALE GENOMIC DNA]</scope>
    <source>
        <strain evidence="9">cv. Fuhuasheng</strain>
        <tissue evidence="8">Leaves</tissue>
    </source>
</reference>
<evidence type="ECO:0000259" key="7">
    <source>
        <dbReference type="SMART" id="SM01224"/>
    </source>
</evidence>
<evidence type="ECO:0000256" key="1">
    <source>
        <dbReference type="ARBA" id="ARBA00004236"/>
    </source>
</evidence>
<keyword evidence="2" id="KW-1003">Cell membrane</keyword>
<evidence type="ECO:0000313" key="9">
    <source>
        <dbReference type="Proteomes" id="UP000289738"/>
    </source>
</evidence>
<comment type="caution">
    <text evidence="8">The sequence shown here is derived from an EMBL/GenBank/DDBJ whole genome shotgun (WGS) entry which is preliminary data.</text>
</comment>
<protein>
    <recommendedName>
        <fullName evidence="7">G protein gamma domain-containing protein</fullName>
    </recommendedName>
</protein>
<evidence type="ECO:0000256" key="3">
    <source>
        <dbReference type="ARBA" id="ARBA00023054"/>
    </source>
</evidence>
<proteinExistence type="predicted"/>
<dbReference type="STRING" id="3818.A0A444XYD8"/>
<comment type="subcellular location">
    <subcellularLocation>
        <location evidence="1">Cell membrane</location>
    </subcellularLocation>
</comment>
<evidence type="ECO:0000256" key="4">
    <source>
        <dbReference type="ARBA" id="ARBA00023136"/>
    </source>
</evidence>
<dbReference type="InterPro" id="IPR045878">
    <property type="entry name" value="GG1/2"/>
</dbReference>
<dbReference type="Pfam" id="PF00631">
    <property type="entry name" value="G-gamma"/>
    <property type="match status" value="1"/>
</dbReference>
<evidence type="ECO:0000256" key="6">
    <source>
        <dbReference type="SAM" id="MobiDB-lite"/>
    </source>
</evidence>
<dbReference type="GO" id="GO:0005886">
    <property type="term" value="C:plasma membrane"/>
    <property type="evidence" value="ECO:0007669"/>
    <property type="project" value="UniProtKB-SubCell"/>
</dbReference>
<dbReference type="EMBL" id="SDMP01000018">
    <property type="protein sequence ID" value="RYQ94681.1"/>
    <property type="molecule type" value="Genomic_DNA"/>
</dbReference>
<keyword evidence="5" id="KW-0807">Transducer</keyword>
<keyword evidence="9" id="KW-1185">Reference proteome</keyword>
<feature type="compositionally biased region" description="Basic and acidic residues" evidence="6">
    <location>
        <begin position="1"/>
        <end position="11"/>
    </location>
</feature>
<feature type="region of interest" description="Disordered" evidence="6">
    <location>
        <begin position="1"/>
        <end position="47"/>
    </location>
</feature>
<evidence type="ECO:0000313" key="8">
    <source>
        <dbReference type="EMBL" id="RYQ94681.1"/>
    </source>
</evidence>
<keyword evidence="4" id="KW-0472">Membrane</keyword>
<gene>
    <name evidence="8" type="ORF">Ahy_B08g089627</name>
</gene>
<dbReference type="PANTHER" id="PTHR35129">
    <property type="entry name" value="GUANINE NUCLEOTIDE-BINDING PROTEIN SUBUNIT GAMMA 1"/>
    <property type="match status" value="1"/>
</dbReference>
<name>A0A444XYD8_ARAHY</name>
<dbReference type="InterPro" id="IPR015898">
    <property type="entry name" value="G-protein_gamma-like_dom"/>
</dbReference>
<dbReference type="SMART" id="SM01224">
    <property type="entry name" value="G_gamma"/>
    <property type="match status" value="1"/>
</dbReference>
<keyword evidence="3" id="KW-0175">Coiled coil</keyword>
<dbReference type="PANTHER" id="PTHR35129:SF5">
    <property type="entry name" value="GUANINE NUCLEOTIDE-BINDING PROTEIN SUBUNIT GAMMA 2"/>
    <property type="match status" value="1"/>
</dbReference>
<dbReference type="Proteomes" id="UP000289738">
    <property type="component" value="Chromosome B08"/>
</dbReference>
<sequence length="137" mass="15457">MEDDERQQQREQEEEMSTENGTTSKGSEKSNTTHNHHHHHNHPLAQAAGSCSFPGFFGKHRMQAAISHLNNQIIIIQEELEELETIGESSTVCENVISSIESIPDPLLPMTKGPVDATWDRWFGGGTNNSRSHKRWI</sequence>
<dbReference type="GO" id="GO:0007186">
    <property type="term" value="P:G protein-coupled receptor signaling pathway"/>
    <property type="evidence" value="ECO:0007669"/>
    <property type="project" value="InterPro"/>
</dbReference>
<feature type="domain" description="G protein gamma" evidence="7">
    <location>
        <begin position="62"/>
        <end position="137"/>
    </location>
</feature>
<dbReference type="Gramene" id="arahy.Tifrunner.gnm2.ann2.Ah18g415300.1">
    <property type="protein sequence ID" value="arahy.Tifrunner.gnm2.ann2.Ah18g415300.1-CDS"/>
    <property type="gene ID" value="arahy.Tifrunner.gnm2.ann2.Ah18g415300"/>
</dbReference>
<dbReference type="AlphaFoldDB" id="A0A444XYD8"/>
<evidence type="ECO:0000256" key="5">
    <source>
        <dbReference type="ARBA" id="ARBA00023224"/>
    </source>
</evidence>
<organism evidence="8 9">
    <name type="scientific">Arachis hypogaea</name>
    <name type="common">Peanut</name>
    <dbReference type="NCBI Taxonomy" id="3818"/>
    <lineage>
        <taxon>Eukaryota</taxon>
        <taxon>Viridiplantae</taxon>
        <taxon>Streptophyta</taxon>
        <taxon>Embryophyta</taxon>
        <taxon>Tracheophyta</taxon>
        <taxon>Spermatophyta</taxon>
        <taxon>Magnoliopsida</taxon>
        <taxon>eudicotyledons</taxon>
        <taxon>Gunneridae</taxon>
        <taxon>Pentapetalae</taxon>
        <taxon>rosids</taxon>
        <taxon>fabids</taxon>
        <taxon>Fabales</taxon>
        <taxon>Fabaceae</taxon>
        <taxon>Papilionoideae</taxon>
        <taxon>50 kb inversion clade</taxon>
        <taxon>dalbergioids sensu lato</taxon>
        <taxon>Dalbergieae</taxon>
        <taxon>Pterocarpus clade</taxon>
        <taxon>Arachis</taxon>
    </lineage>
</organism>
<accession>A0A444XYD8</accession>
<evidence type="ECO:0000256" key="2">
    <source>
        <dbReference type="ARBA" id="ARBA00022475"/>
    </source>
</evidence>